<protein>
    <submittedName>
        <fullName evidence="2">Uncharacterized protein</fullName>
    </submittedName>
</protein>
<sequence length="122" mass="12901">MTTIPAELVSLDSRQEIISLVDGKLSKDADFSLVTKPGPFEIQEACADSIGELPCSVSKDETEGDLALSTVTLGISHLCTAESLERSTHDVTHVGLSQSTQRQTIARPMAKTGSSASIVLND</sequence>
<keyword evidence="3" id="KW-1185">Reference proteome</keyword>
<feature type="compositionally biased region" description="Polar residues" evidence="1">
    <location>
        <begin position="95"/>
        <end position="104"/>
    </location>
</feature>
<proteinExistence type="predicted"/>
<evidence type="ECO:0000256" key="1">
    <source>
        <dbReference type="SAM" id="MobiDB-lite"/>
    </source>
</evidence>
<dbReference type="AlphaFoldDB" id="A0A2P5BAT3"/>
<dbReference type="Proteomes" id="UP000237000">
    <property type="component" value="Unassembled WGS sequence"/>
</dbReference>
<comment type="caution">
    <text evidence="2">The sequence shown here is derived from an EMBL/GenBank/DDBJ whole genome shotgun (WGS) entry which is preliminary data.</text>
</comment>
<reference evidence="3" key="1">
    <citation type="submission" date="2016-06" db="EMBL/GenBank/DDBJ databases">
        <title>Parallel loss of symbiosis genes in relatives of nitrogen-fixing non-legume Parasponia.</title>
        <authorList>
            <person name="Van Velzen R."/>
            <person name="Holmer R."/>
            <person name="Bu F."/>
            <person name="Rutten L."/>
            <person name="Van Zeijl A."/>
            <person name="Liu W."/>
            <person name="Santuari L."/>
            <person name="Cao Q."/>
            <person name="Sharma T."/>
            <person name="Shen D."/>
            <person name="Roswanjaya Y."/>
            <person name="Wardhani T."/>
            <person name="Kalhor M.S."/>
            <person name="Jansen J."/>
            <person name="Van den Hoogen J."/>
            <person name="Gungor B."/>
            <person name="Hartog M."/>
            <person name="Hontelez J."/>
            <person name="Verver J."/>
            <person name="Yang W.-C."/>
            <person name="Schijlen E."/>
            <person name="Repin R."/>
            <person name="Schilthuizen M."/>
            <person name="Schranz E."/>
            <person name="Heidstra R."/>
            <person name="Miyata K."/>
            <person name="Fedorova E."/>
            <person name="Kohlen W."/>
            <person name="Bisseling T."/>
            <person name="Smit S."/>
            <person name="Geurts R."/>
        </authorList>
    </citation>
    <scope>NUCLEOTIDE SEQUENCE [LARGE SCALE GENOMIC DNA]</scope>
    <source>
        <strain evidence="3">cv. RG33-2</strain>
    </source>
</reference>
<organism evidence="2 3">
    <name type="scientific">Trema orientale</name>
    <name type="common">Charcoal tree</name>
    <name type="synonym">Celtis orientalis</name>
    <dbReference type="NCBI Taxonomy" id="63057"/>
    <lineage>
        <taxon>Eukaryota</taxon>
        <taxon>Viridiplantae</taxon>
        <taxon>Streptophyta</taxon>
        <taxon>Embryophyta</taxon>
        <taxon>Tracheophyta</taxon>
        <taxon>Spermatophyta</taxon>
        <taxon>Magnoliopsida</taxon>
        <taxon>eudicotyledons</taxon>
        <taxon>Gunneridae</taxon>
        <taxon>Pentapetalae</taxon>
        <taxon>rosids</taxon>
        <taxon>fabids</taxon>
        <taxon>Rosales</taxon>
        <taxon>Cannabaceae</taxon>
        <taxon>Trema</taxon>
    </lineage>
</organism>
<accession>A0A2P5BAT3</accession>
<feature type="region of interest" description="Disordered" evidence="1">
    <location>
        <begin position="94"/>
        <end position="122"/>
    </location>
</feature>
<dbReference type="OrthoDB" id="681218at2759"/>
<gene>
    <name evidence="2" type="ORF">TorRG33x02_327520</name>
</gene>
<dbReference type="InParanoid" id="A0A2P5BAT3"/>
<dbReference type="EMBL" id="JXTC01000564">
    <property type="protein sequence ID" value="PON45913.1"/>
    <property type="molecule type" value="Genomic_DNA"/>
</dbReference>
<evidence type="ECO:0000313" key="2">
    <source>
        <dbReference type="EMBL" id="PON45913.1"/>
    </source>
</evidence>
<name>A0A2P5BAT3_TREOI</name>
<feature type="compositionally biased region" description="Polar residues" evidence="1">
    <location>
        <begin position="112"/>
        <end position="122"/>
    </location>
</feature>
<evidence type="ECO:0000313" key="3">
    <source>
        <dbReference type="Proteomes" id="UP000237000"/>
    </source>
</evidence>